<proteinExistence type="predicted"/>
<keyword evidence="3 5" id="KW-1133">Transmembrane helix</keyword>
<evidence type="ECO:0000256" key="3">
    <source>
        <dbReference type="ARBA" id="ARBA00022989"/>
    </source>
</evidence>
<evidence type="ECO:0000313" key="7">
    <source>
        <dbReference type="Proteomes" id="UP000033109"/>
    </source>
</evidence>
<dbReference type="RefSeq" id="WP_046310587.1">
    <property type="nucleotide sequence ID" value="NZ_CBCSCY010000005.1"/>
</dbReference>
<dbReference type="Proteomes" id="UP000033109">
    <property type="component" value="Chromosome"/>
</dbReference>
<feature type="transmembrane region" description="Helical" evidence="5">
    <location>
        <begin position="45"/>
        <end position="70"/>
    </location>
</feature>
<evidence type="ECO:0008006" key="8">
    <source>
        <dbReference type="Google" id="ProtNLM"/>
    </source>
</evidence>
<protein>
    <recommendedName>
        <fullName evidence="8">DoxX family protein</fullName>
    </recommendedName>
</protein>
<dbReference type="EMBL" id="CP009621">
    <property type="protein sequence ID" value="AKD03453.1"/>
    <property type="molecule type" value="Genomic_DNA"/>
</dbReference>
<dbReference type="GO" id="GO:0016020">
    <property type="term" value="C:membrane"/>
    <property type="evidence" value="ECO:0007669"/>
    <property type="project" value="UniProtKB-SubCell"/>
</dbReference>
<dbReference type="OrthoDB" id="4732370at2"/>
<dbReference type="STRING" id="400092.PKOR_10360"/>
<dbReference type="KEGG" id="pko:PKOR_10360"/>
<comment type="subcellular location">
    <subcellularLocation>
        <location evidence="1">Membrane</location>
        <topology evidence="1">Multi-pass membrane protein</topology>
    </subcellularLocation>
</comment>
<dbReference type="Pfam" id="PF07681">
    <property type="entry name" value="DoxX"/>
    <property type="match status" value="1"/>
</dbReference>
<dbReference type="AlphaFoldDB" id="A0A0E3ZFC1"/>
<name>A0A0E3ZFC1_9BACT</name>
<keyword evidence="7" id="KW-1185">Reference proteome</keyword>
<evidence type="ECO:0000256" key="4">
    <source>
        <dbReference type="ARBA" id="ARBA00023136"/>
    </source>
</evidence>
<evidence type="ECO:0000256" key="1">
    <source>
        <dbReference type="ARBA" id="ARBA00004141"/>
    </source>
</evidence>
<gene>
    <name evidence="6" type="ORF">PKOR_10360</name>
</gene>
<evidence type="ECO:0000256" key="2">
    <source>
        <dbReference type="ARBA" id="ARBA00022692"/>
    </source>
</evidence>
<feature type="transmembrane region" description="Helical" evidence="5">
    <location>
        <begin position="7"/>
        <end position="25"/>
    </location>
</feature>
<feature type="transmembrane region" description="Helical" evidence="5">
    <location>
        <begin position="77"/>
        <end position="95"/>
    </location>
</feature>
<keyword evidence="4 5" id="KW-0472">Membrane</keyword>
<evidence type="ECO:0000256" key="5">
    <source>
        <dbReference type="SAM" id="Phobius"/>
    </source>
</evidence>
<evidence type="ECO:0000313" key="6">
    <source>
        <dbReference type="EMBL" id="AKD03453.1"/>
    </source>
</evidence>
<reference evidence="6 7" key="1">
    <citation type="journal article" date="2015" name="Sci. Rep.">
        <title>Unraveling adaptation of Pontibacter korlensis to radiation and infertility in desert through complete genome and comparative transcriptomic analysis.</title>
        <authorList>
            <person name="Dai J."/>
            <person name="Dai W."/>
            <person name="Qiu C."/>
            <person name="Yang Z."/>
            <person name="Zhang Y."/>
            <person name="Zhou M."/>
            <person name="Zhang L."/>
            <person name="Fang C."/>
            <person name="Gao Q."/>
            <person name="Yang Q."/>
            <person name="Li X."/>
            <person name="Wang Z."/>
            <person name="Wang Z."/>
            <person name="Jia Z."/>
            <person name="Chen X."/>
        </authorList>
    </citation>
    <scope>NUCLEOTIDE SEQUENCE [LARGE SCALE GENOMIC DNA]</scope>
    <source>
        <strain evidence="6 7">X14-1T</strain>
    </source>
</reference>
<keyword evidence="2 5" id="KW-0812">Transmembrane</keyword>
<feature type="transmembrane region" description="Helical" evidence="5">
    <location>
        <begin position="107"/>
        <end position="129"/>
    </location>
</feature>
<organism evidence="6 7">
    <name type="scientific">Pontibacter korlensis</name>
    <dbReference type="NCBI Taxonomy" id="400092"/>
    <lineage>
        <taxon>Bacteria</taxon>
        <taxon>Pseudomonadati</taxon>
        <taxon>Bacteroidota</taxon>
        <taxon>Cytophagia</taxon>
        <taxon>Cytophagales</taxon>
        <taxon>Hymenobacteraceae</taxon>
        <taxon>Pontibacter</taxon>
    </lineage>
</organism>
<sequence>MQYNKAAYALARLPIGFSFLGHGLVRVPKITQFAEGMASSFNETVLPYPMVLAFAYILPFVELLLGIFLILGIAIRASTVAGVILICVLIFGSSLQENWSGVSIQMFYGLYLAILYLFANHNSHALALLRRS</sequence>
<dbReference type="PATRIC" id="fig|400092.3.peg.2268"/>
<dbReference type="HOGENOM" id="CLU_125957_1_0_10"/>
<accession>A0A0E3ZFC1</accession>
<dbReference type="InterPro" id="IPR032808">
    <property type="entry name" value="DoxX"/>
</dbReference>